<proteinExistence type="predicted"/>
<organism evidence="2 3">
    <name type="scientific">Calidithermus roseus</name>
    <dbReference type="NCBI Taxonomy" id="1644118"/>
    <lineage>
        <taxon>Bacteria</taxon>
        <taxon>Thermotogati</taxon>
        <taxon>Deinococcota</taxon>
        <taxon>Deinococci</taxon>
        <taxon>Thermales</taxon>
        <taxon>Thermaceae</taxon>
        <taxon>Calidithermus</taxon>
    </lineage>
</organism>
<feature type="transmembrane region" description="Helical" evidence="1">
    <location>
        <begin position="189"/>
        <end position="208"/>
    </location>
</feature>
<evidence type="ECO:0000256" key="1">
    <source>
        <dbReference type="SAM" id="Phobius"/>
    </source>
</evidence>
<feature type="transmembrane region" description="Helical" evidence="1">
    <location>
        <begin position="131"/>
        <end position="152"/>
    </location>
</feature>
<protein>
    <submittedName>
        <fullName evidence="2">Uncharacterized protein</fullName>
    </submittedName>
</protein>
<sequence>MKTIRVLSVLVHISVVAAILGLLFLGTNTIFRYFFVLYYWSACIWGILKIDKNLYLRLPSAKVVIPNLLLMVFLLGILRGIAGWGTSPTGLDALVYNFLEEMGRFSLYYLGIHPLTTTVMWILAHPLPGHISSIYTGSFLLSFIVLLFYGYMLLRVTVKSKSVWNAYLIHMFVNFIQVRAYADTEREYTALLLLLTAMLIIGFFVHRWSLNDIPEDGSHQ</sequence>
<reference evidence="2 3" key="1">
    <citation type="submission" date="2018-08" db="EMBL/GenBank/DDBJ databases">
        <title>Meiothermus roseus NBRC 110900 genome sequencing project.</title>
        <authorList>
            <person name="Da Costa M.S."/>
            <person name="Albuquerque L."/>
            <person name="Raposo P."/>
            <person name="Froufe H.J.C."/>
            <person name="Barroso C.S."/>
            <person name="Egas C."/>
        </authorList>
    </citation>
    <scope>NUCLEOTIDE SEQUENCE [LARGE SCALE GENOMIC DNA]</scope>
    <source>
        <strain evidence="2 3">NBRC 110900</strain>
    </source>
</reference>
<name>A0A399EJ17_9DEIN</name>
<keyword evidence="1" id="KW-1133">Transmembrane helix</keyword>
<gene>
    <name evidence="2" type="ORF">Mrose_02535</name>
</gene>
<feature type="transmembrane region" description="Helical" evidence="1">
    <location>
        <begin position="7"/>
        <end position="24"/>
    </location>
</feature>
<dbReference type="AlphaFoldDB" id="A0A399EJ17"/>
<feature type="transmembrane region" description="Helical" evidence="1">
    <location>
        <begin position="30"/>
        <end position="48"/>
    </location>
</feature>
<dbReference type="EMBL" id="QWLA01000053">
    <property type="protein sequence ID" value="RIH84687.1"/>
    <property type="molecule type" value="Genomic_DNA"/>
</dbReference>
<dbReference type="Proteomes" id="UP000265341">
    <property type="component" value="Unassembled WGS sequence"/>
</dbReference>
<evidence type="ECO:0000313" key="3">
    <source>
        <dbReference type="Proteomes" id="UP000265341"/>
    </source>
</evidence>
<keyword evidence="1" id="KW-0472">Membrane</keyword>
<comment type="caution">
    <text evidence="2">The sequence shown here is derived from an EMBL/GenBank/DDBJ whole genome shotgun (WGS) entry which is preliminary data.</text>
</comment>
<accession>A0A399EJ17</accession>
<keyword evidence="3" id="KW-1185">Reference proteome</keyword>
<feature type="transmembrane region" description="Helical" evidence="1">
    <location>
        <begin position="68"/>
        <end position="86"/>
    </location>
</feature>
<keyword evidence="1" id="KW-0812">Transmembrane</keyword>
<dbReference type="RefSeq" id="WP_147371650.1">
    <property type="nucleotide sequence ID" value="NZ_QWLA01000053.1"/>
</dbReference>
<evidence type="ECO:0000313" key="2">
    <source>
        <dbReference type="EMBL" id="RIH84687.1"/>
    </source>
</evidence>
<feature type="transmembrane region" description="Helical" evidence="1">
    <location>
        <begin position="106"/>
        <end position="124"/>
    </location>
</feature>